<keyword evidence="1 2" id="KW-0238">DNA-binding</keyword>
<sequence>MNVSRQQAAMNDDAEGRVSQAAERGARARTRRLMLETATRLMQAGATPSVSEVAEAAEVSRATAYRYFPSQAALVHAVVDEGLGPILTWQSTSADPERRVAELFGAAMPRIEAFEATFKAALKLSLEQWAQRQAGTLGSEPQFTRGHRVELLKDAIAPLKGQLPPRDFKRLAQALSLIFGVEVLIVLKDIWGLDSRKMMSVAQWAAGALVRAAVAESVENGDGAARPAVAK</sequence>
<feature type="region of interest" description="Disordered" evidence="3">
    <location>
        <begin position="1"/>
        <end position="26"/>
    </location>
</feature>
<comment type="caution">
    <text evidence="5">The sequence shown here is derived from an EMBL/GenBank/DDBJ whole genome shotgun (WGS) entry which is preliminary data.</text>
</comment>
<protein>
    <submittedName>
        <fullName evidence="5">TetR/AcrR family transcriptional regulator</fullName>
    </submittedName>
</protein>
<evidence type="ECO:0000259" key="4">
    <source>
        <dbReference type="PROSITE" id="PS50977"/>
    </source>
</evidence>
<feature type="domain" description="HTH tetR-type" evidence="4">
    <location>
        <begin position="28"/>
        <end position="86"/>
    </location>
</feature>
<evidence type="ECO:0000313" key="5">
    <source>
        <dbReference type="EMBL" id="RJT40223.1"/>
    </source>
</evidence>
<dbReference type="InterPro" id="IPR001647">
    <property type="entry name" value="HTH_TetR"/>
</dbReference>
<proteinExistence type="predicted"/>
<dbReference type="AlphaFoldDB" id="A0A3A5L1M6"/>
<evidence type="ECO:0000256" key="2">
    <source>
        <dbReference type="PROSITE-ProRule" id="PRU00335"/>
    </source>
</evidence>
<reference evidence="5 6" key="1">
    <citation type="submission" date="2018-09" db="EMBL/GenBank/DDBJ databases">
        <title>Mesorhizobium carmichaelinearum sp. nov. isolated from Carmichaelinea spp. root nodules in New Zealand.</title>
        <authorList>
            <person name="De Meyer S.E."/>
        </authorList>
    </citation>
    <scope>NUCLEOTIDE SEQUENCE [LARGE SCALE GENOMIC DNA]</scope>
    <source>
        <strain evidence="5 6">ICMP19557</strain>
    </source>
</reference>
<dbReference type="SUPFAM" id="SSF46689">
    <property type="entry name" value="Homeodomain-like"/>
    <property type="match status" value="1"/>
</dbReference>
<dbReference type="RefSeq" id="WP_120013873.1">
    <property type="nucleotide sequence ID" value="NZ_QZWZ01000006.1"/>
</dbReference>
<name>A0A3A5L1M6_9HYPH</name>
<organism evidence="5 6">
    <name type="scientific">Mesorhizobium waimense</name>
    <dbReference type="NCBI Taxonomy" id="1300307"/>
    <lineage>
        <taxon>Bacteria</taxon>
        <taxon>Pseudomonadati</taxon>
        <taxon>Pseudomonadota</taxon>
        <taxon>Alphaproteobacteria</taxon>
        <taxon>Hyphomicrobiales</taxon>
        <taxon>Phyllobacteriaceae</taxon>
        <taxon>Mesorhizobium</taxon>
    </lineage>
</organism>
<evidence type="ECO:0000256" key="3">
    <source>
        <dbReference type="SAM" id="MobiDB-lite"/>
    </source>
</evidence>
<feature type="DNA-binding region" description="H-T-H motif" evidence="2">
    <location>
        <begin position="49"/>
        <end position="68"/>
    </location>
</feature>
<dbReference type="GO" id="GO:0003677">
    <property type="term" value="F:DNA binding"/>
    <property type="evidence" value="ECO:0007669"/>
    <property type="project" value="UniProtKB-UniRule"/>
</dbReference>
<dbReference type="Pfam" id="PF00440">
    <property type="entry name" value="TetR_N"/>
    <property type="match status" value="1"/>
</dbReference>
<accession>A0A3A5L1M6</accession>
<dbReference type="Proteomes" id="UP000272706">
    <property type="component" value="Unassembled WGS sequence"/>
</dbReference>
<evidence type="ECO:0000256" key="1">
    <source>
        <dbReference type="ARBA" id="ARBA00023125"/>
    </source>
</evidence>
<evidence type="ECO:0000313" key="6">
    <source>
        <dbReference type="Proteomes" id="UP000272706"/>
    </source>
</evidence>
<dbReference type="OrthoDB" id="3217159at2"/>
<dbReference type="InterPro" id="IPR009057">
    <property type="entry name" value="Homeodomain-like_sf"/>
</dbReference>
<gene>
    <name evidence="5" type="ORF">D3227_09545</name>
</gene>
<dbReference type="PROSITE" id="PS50977">
    <property type="entry name" value="HTH_TETR_2"/>
    <property type="match status" value="1"/>
</dbReference>
<dbReference type="Gene3D" id="1.10.357.10">
    <property type="entry name" value="Tetracycline Repressor, domain 2"/>
    <property type="match status" value="1"/>
</dbReference>
<keyword evidence="6" id="KW-1185">Reference proteome</keyword>
<dbReference type="EMBL" id="QZWZ01000006">
    <property type="protein sequence ID" value="RJT40223.1"/>
    <property type="molecule type" value="Genomic_DNA"/>
</dbReference>